<evidence type="ECO:0000256" key="1">
    <source>
        <dbReference type="PROSITE-ProRule" id="PRU00169"/>
    </source>
</evidence>
<proteinExistence type="predicted"/>
<comment type="caution">
    <text evidence="4">The sequence shown here is derived from an EMBL/GenBank/DDBJ whole genome shotgun (WGS) entry which is preliminary data.</text>
</comment>
<dbReference type="SMART" id="SM00850">
    <property type="entry name" value="LytTR"/>
    <property type="match status" value="1"/>
</dbReference>
<dbReference type="Gene3D" id="3.40.50.2300">
    <property type="match status" value="1"/>
</dbReference>
<evidence type="ECO:0000313" key="5">
    <source>
        <dbReference type="Proteomes" id="UP001501410"/>
    </source>
</evidence>
<dbReference type="Pfam" id="PF00072">
    <property type="entry name" value="Response_reg"/>
    <property type="match status" value="1"/>
</dbReference>
<dbReference type="PANTHER" id="PTHR37299">
    <property type="entry name" value="TRANSCRIPTIONAL REGULATOR-RELATED"/>
    <property type="match status" value="1"/>
</dbReference>
<evidence type="ECO:0000259" key="2">
    <source>
        <dbReference type="PROSITE" id="PS50110"/>
    </source>
</evidence>
<dbReference type="PROSITE" id="PS50110">
    <property type="entry name" value="RESPONSE_REGULATORY"/>
    <property type="match status" value="1"/>
</dbReference>
<organism evidence="4 5">
    <name type="scientific">Rurimicrobium arvi</name>
    <dbReference type="NCBI Taxonomy" id="2049916"/>
    <lineage>
        <taxon>Bacteria</taxon>
        <taxon>Pseudomonadati</taxon>
        <taxon>Bacteroidota</taxon>
        <taxon>Chitinophagia</taxon>
        <taxon>Chitinophagales</taxon>
        <taxon>Chitinophagaceae</taxon>
        <taxon>Rurimicrobium</taxon>
    </lineage>
</organism>
<dbReference type="InterPro" id="IPR011006">
    <property type="entry name" value="CheY-like_superfamily"/>
</dbReference>
<dbReference type="InterPro" id="IPR001789">
    <property type="entry name" value="Sig_transdc_resp-reg_receiver"/>
</dbReference>
<gene>
    <name evidence="4" type="ORF">GCM10023092_22260</name>
</gene>
<accession>A0ABP8MYL6</accession>
<keyword evidence="5" id="KW-1185">Reference proteome</keyword>
<feature type="domain" description="Response regulatory" evidence="2">
    <location>
        <begin position="3"/>
        <end position="114"/>
    </location>
</feature>
<dbReference type="SMART" id="SM00448">
    <property type="entry name" value="REC"/>
    <property type="match status" value="1"/>
</dbReference>
<evidence type="ECO:0000313" key="4">
    <source>
        <dbReference type="EMBL" id="GAA4456672.1"/>
    </source>
</evidence>
<dbReference type="Gene3D" id="2.40.50.1020">
    <property type="entry name" value="LytTr DNA-binding domain"/>
    <property type="match status" value="1"/>
</dbReference>
<dbReference type="EMBL" id="BAABEZ010000022">
    <property type="protein sequence ID" value="GAA4456672.1"/>
    <property type="molecule type" value="Genomic_DNA"/>
</dbReference>
<keyword evidence="1" id="KW-0597">Phosphoprotein</keyword>
<dbReference type="PANTHER" id="PTHR37299:SF1">
    <property type="entry name" value="STAGE 0 SPORULATION PROTEIN A HOMOLOG"/>
    <property type="match status" value="1"/>
</dbReference>
<dbReference type="SUPFAM" id="SSF52172">
    <property type="entry name" value="CheY-like"/>
    <property type="match status" value="1"/>
</dbReference>
<dbReference type="InterPro" id="IPR007492">
    <property type="entry name" value="LytTR_DNA-bd_dom"/>
</dbReference>
<dbReference type="InterPro" id="IPR046947">
    <property type="entry name" value="LytR-like"/>
</dbReference>
<dbReference type="RefSeq" id="WP_344826910.1">
    <property type="nucleotide sequence ID" value="NZ_BAABEZ010000022.1"/>
</dbReference>
<dbReference type="Proteomes" id="UP001501410">
    <property type="component" value="Unassembled WGS sequence"/>
</dbReference>
<name>A0ABP8MYL6_9BACT</name>
<dbReference type="PROSITE" id="PS50930">
    <property type="entry name" value="HTH_LYTTR"/>
    <property type="match status" value="1"/>
</dbReference>
<feature type="modified residue" description="4-aspartylphosphate" evidence="1">
    <location>
        <position position="54"/>
    </location>
</feature>
<keyword evidence="4" id="KW-0238">DNA-binding</keyword>
<reference evidence="5" key="1">
    <citation type="journal article" date="2019" name="Int. J. Syst. Evol. Microbiol.">
        <title>The Global Catalogue of Microorganisms (GCM) 10K type strain sequencing project: providing services to taxonomists for standard genome sequencing and annotation.</title>
        <authorList>
            <consortium name="The Broad Institute Genomics Platform"/>
            <consortium name="The Broad Institute Genome Sequencing Center for Infectious Disease"/>
            <person name="Wu L."/>
            <person name="Ma J."/>
        </authorList>
    </citation>
    <scope>NUCLEOTIDE SEQUENCE [LARGE SCALE GENOMIC DNA]</scope>
    <source>
        <strain evidence="5">JCM 31921</strain>
    </source>
</reference>
<dbReference type="Pfam" id="PF04397">
    <property type="entry name" value="LytTR"/>
    <property type="match status" value="1"/>
</dbReference>
<feature type="domain" description="HTH LytTR-type" evidence="3">
    <location>
        <begin position="129"/>
        <end position="228"/>
    </location>
</feature>
<sequence>MIRAVALDDEPLALRLLKAFCSRTCLVSLDAAFTSPVDVMVYAGNHDFDLIFLDIQMPGISGIDFLRQFPRPVMAIFTTAFSEFAVEGFNLRAVDYLLKPFEFDRFQQAIERARLYSGFGKEARVGEDIFVKADNGLQRIQTTQILYVENVANYVKIHLDGARYVLVRSSIREMEEKLRGNGFLRVHRSYIIPVAKVVSVRGRTIYLGYMEIPVGINFIKEVQRVFSQGPNQ</sequence>
<evidence type="ECO:0000259" key="3">
    <source>
        <dbReference type="PROSITE" id="PS50930"/>
    </source>
</evidence>
<protein>
    <submittedName>
        <fullName evidence="4">LytTR family DNA-binding domain-containing protein</fullName>
    </submittedName>
</protein>
<dbReference type="GO" id="GO:0003677">
    <property type="term" value="F:DNA binding"/>
    <property type="evidence" value="ECO:0007669"/>
    <property type="project" value="UniProtKB-KW"/>
</dbReference>